<feature type="repeat" description="TPR" evidence="6">
    <location>
        <begin position="264"/>
        <end position="297"/>
    </location>
</feature>
<dbReference type="PROSITE" id="PS50005">
    <property type="entry name" value="TPR"/>
    <property type="match status" value="8"/>
</dbReference>
<feature type="repeat" description="TPR" evidence="6">
    <location>
        <begin position="339"/>
        <end position="372"/>
    </location>
</feature>
<dbReference type="InterPro" id="IPR041243">
    <property type="entry name" value="STI1/HOP_DP"/>
</dbReference>
<dbReference type="SUPFAM" id="SSF48452">
    <property type="entry name" value="TPR-like"/>
    <property type="match status" value="3"/>
</dbReference>
<evidence type="ECO:0000256" key="2">
    <source>
        <dbReference type="ARBA" id="ARBA00022490"/>
    </source>
</evidence>
<dbReference type="PANTHER" id="PTHR22904:SF523">
    <property type="entry name" value="STRESS-INDUCED-PHOSPHOPROTEIN 1"/>
    <property type="match status" value="1"/>
</dbReference>
<evidence type="ECO:0000313" key="10">
    <source>
        <dbReference type="Proteomes" id="UP000308730"/>
    </source>
</evidence>
<evidence type="ECO:0000256" key="6">
    <source>
        <dbReference type="PROSITE-ProRule" id="PRU00339"/>
    </source>
</evidence>
<feature type="region of interest" description="Disordered" evidence="7">
    <location>
        <begin position="196"/>
        <end position="269"/>
    </location>
</feature>
<dbReference type="Pfam" id="PF13424">
    <property type="entry name" value="TPR_12"/>
    <property type="match status" value="1"/>
</dbReference>
<dbReference type="Gene3D" id="1.25.40.10">
    <property type="entry name" value="Tetratricopeptide repeat domain"/>
    <property type="match status" value="3"/>
</dbReference>
<name>A0A4S4N697_9APHY</name>
<organism evidence="9 10">
    <name type="scientific">Antrodiella citrinella</name>
    <dbReference type="NCBI Taxonomy" id="2447956"/>
    <lineage>
        <taxon>Eukaryota</taxon>
        <taxon>Fungi</taxon>
        <taxon>Dikarya</taxon>
        <taxon>Basidiomycota</taxon>
        <taxon>Agaricomycotina</taxon>
        <taxon>Agaricomycetes</taxon>
        <taxon>Polyporales</taxon>
        <taxon>Steccherinaceae</taxon>
        <taxon>Antrodiella</taxon>
    </lineage>
</organism>
<dbReference type="Pfam" id="PF17830">
    <property type="entry name" value="STI1-HOP_DP"/>
    <property type="match status" value="2"/>
</dbReference>
<evidence type="ECO:0000256" key="4">
    <source>
        <dbReference type="ARBA" id="ARBA00022803"/>
    </source>
</evidence>
<comment type="subunit">
    <text evidence="5">Part of a larger complex that includes HSP70, HSP90, and immunophilins.</text>
</comment>
<feature type="repeat" description="TPR" evidence="6">
    <location>
        <begin position="298"/>
        <end position="331"/>
    </location>
</feature>
<proteinExistence type="predicted"/>
<gene>
    <name evidence="9" type="ORF">EUX98_g478</name>
</gene>
<dbReference type="Pfam" id="PF00515">
    <property type="entry name" value="TPR_1"/>
    <property type="match status" value="1"/>
</dbReference>
<keyword evidence="10" id="KW-1185">Reference proteome</keyword>
<feature type="repeat" description="TPR" evidence="6">
    <location>
        <begin position="399"/>
        <end position="432"/>
    </location>
</feature>
<feature type="compositionally biased region" description="Acidic residues" evidence="7">
    <location>
        <begin position="246"/>
        <end position="256"/>
    </location>
</feature>
<dbReference type="GO" id="GO:0005737">
    <property type="term" value="C:cytoplasm"/>
    <property type="evidence" value="ECO:0007669"/>
    <property type="project" value="UniProtKB-SubCell"/>
</dbReference>
<dbReference type="AlphaFoldDB" id="A0A4S4N697"/>
<dbReference type="FunFam" id="1.25.40.10:FF:000027">
    <property type="entry name" value="stress-induced-phosphoprotein 1 isoform X1"/>
    <property type="match status" value="1"/>
</dbReference>
<dbReference type="GO" id="GO:0051879">
    <property type="term" value="F:Hsp90 protein binding"/>
    <property type="evidence" value="ECO:0007669"/>
    <property type="project" value="TreeGrafter"/>
</dbReference>
<dbReference type="FunFam" id="1.10.260.100:FF:000004">
    <property type="entry name" value="Putative stress-induced-phosphoprotein 1"/>
    <property type="match status" value="1"/>
</dbReference>
<protein>
    <recommendedName>
        <fullName evidence="8">STI1 domain-containing protein</fullName>
    </recommendedName>
</protein>
<dbReference type="PANTHER" id="PTHR22904">
    <property type="entry name" value="TPR REPEAT CONTAINING PROTEIN"/>
    <property type="match status" value="1"/>
</dbReference>
<evidence type="ECO:0000256" key="7">
    <source>
        <dbReference type="SAM" id="MobiDB-lite"/>
    </source>
</evidence>
<dbReference type="PROSITE" id="PS50293">
    <property type="entry name" value="TPR_REGION"/>
    <property type="match status" value="1"/>
</dbReference>
<dbReference type="OrthoDB" id="2423701at2759"/>
<comment type="subcellular location">
    <subcellularLocation>
        <location evidence="1">Cytoplasm</location>
    </subcellularLocation>
</comment>
<feature type="repeat" description="TPR" evidence="6">
    <location>
        <begin position="433"/>
        <end position="466"/>
    </location>
</feature>
<dbReference type="InterPro" id="IPR011990">
    <property type="entry name" value="TPR-like_helical_dom_sf"/>
</dbReference>
<feature type="compositionally biased region" description="Basic and acidic residues" evidence="7">
    <location>
        <begin position="257"/>
        <end position="269"/>
    </location>
</feature>
<comment type="caution">
    <text evidence="9">The sequence shown here is derived from an EMBL/GenBank/DDBJ whole genome shotgun (WGS) entry which is preliminary data.</text>
</comment>
<dbReference type="Proteomes" id="UP000308730">
    <property type="component" value="Unassembled WGS sequence"/>
</dbReference>
<feature type="domain" description="STI1" evidence="8">
    <location>
        <begin position="136"/>
        <end position="175"/>
    </location>
</feature>
<accession>A0A4S4N697</accession>
<feature type="domain" description="STI1" evidence="8">
    <location>
        <begin position="536"/>
        <end position="575"/>
    </location>
</feature>
<dbReference type="FunFam" id="1.10.260.100:FF:000002">
    <property type="entry name" value="Stress-induced-phosphoprotein 1 (Hsp70/Hsp90-organizing)"/>
    <property type="match status" value="1"/>
</dbReference>
<evidence type="ECO:0000259" key="8">
    <source>
        <dbReference type="SMART" id="SM00727"/>
    </source>
</evidence>
<feature type="repeat" description="TPR" evidence="6">
    <location>
        <begin position="70"/>
        <end position="103"/>
    </location>
</feature>
<feature type="repeat" description="TPR" evidence="6">
    <location>
        <begin position="467"/>
        <end position="500"/>
    </location>
</feature>
<dbReference type="Gene3D" id="1.10.260.100">
    <property type="match status" value="2"/>
</dbReference>
<dbReference type="InterPro" id="IPR006636">
    <property type="entry name" value="STI1_HS-bd"/>
</dbReference>
<feature type="repeat" description="TPR" evidence="6">
    <location>
        <begin position="2"/>
        <end position="35"/>
    </location>
</feature>
<dbReference type="EMBL" id="SGPM01000003">
    <property type="protein sequence ID" value="THH33737.1"/>
    <property type="molecule type" value="Genomic_DNA"/>
</dbReference>
<keyword evidence="3" id="KW-0677">Repeat</keyword>
<dbReference type="SMART" id="SM00727">
    <property type="entry name" value="STI1"/>
    <property type="match status" value="2"/>
</dbReference>
<feature type="compositionally biased region" description="Low complexity" evidence="7">
    <location>
        <begin position="226"/>
        <end position="236"/>
    </location>
</feature>
<evidence type="ECO:0000256" key="3">
    <source>
        <dbReference type="ARBA" id="ARBA00022737"/>
    </source>
</evidence>
<evidence type="ECO:0000256" key="5">
    <source>
        <dbReference type="ARBA" id="ARBA00064323"/>
    </source>
</evidence>
<dbReference type="InterPro" id="IPR019734">
    <property type="entry name" value="TPR_rpt"/>
</dbReference>
<keyword evidence="4 6" id="KW-0802">TPR repeat</keyword>
<reference evidence="9 10" key="1">
    <citation type="submission" date="2019-02" db="EMBL/GenBank/DDBJ databases">
        <title>Genome sequencing of the rare red list fungi Antrodiella citrinella (Flaviporus citrinellus).</title>
        <authorList>
            <person name="Buettner E."/>
            <person name="Kellner H."/>
        </authorList>
    </citation>
    <scope>NUCLEOTIDE SEQUENCE [LARGE SCALE GENOMIC DNA]</scope>
    <source>
        <strain evidence="9 10">DSM 108506</strain>
    </source>
</reference>
<dbReference type="Pfam" id="PF13181">
    <property type="entry name" value="TPR_8"/>
    <property type="match status" value="2"/>
</dbReference>
<evidence type="ECO:0000256" key="1">
    <source>
        <dbReference type="ARBA" id="ARBA00004496"/>
    </source>
</evidence>
<dbReference type="SMART" id="SM00028">
    <property type="entry name" value="TPR"/>
    <property type="match status" value="9"/>
</dbReference>
<dbReference type="Pfam" id="PF13432">
    <property type="entry name" value="TPR_16"/>
    <property type="match status" value="1"/>
</dbReference>
<dbReference type="FunFam" id="1.25.40.10:FF:000020">
    <property type="entry name" value="Stress-induced phosphoprotein 1"/>
    <property type="match status" value="1"/>
</dbReference>
<sequence length="587" mass="65056">MADVLKDQGNKAFQAKDYDKAIELFSQAIALDPQNHVLFSNRSAAQAGKRNWTSALEDAEECVKINPAWSKAYARKGAALHGQRRYDEAVAAYESGLKLEDSPVLRKGLKEVQDAKAADERGDGAEAFGLGKMFSDPNIIGKLATNPRTQKHLADPSFMAKLQMIQQNPKLAESMLSGDPRMIDVLGALMGIDMQGFSRDEGSNEMPPGFQTDAASPSTPTPPTPSAASTSTSKPSAPTPQAAPPAEEDVEMDVDEEAKAKREAEAEKKLGSEAYKARDFTKAAGHFEKAWDVWPKDITFLTNLGAVYFEQGEFDKCIETCEKAVEEGRSLRADYKLIAKALGRIGTSYARKNDLADAVKYYNKSLTEHRTPDILNKLRETERALAEANKQAYLDPAKADEAREEGNALFKAGDFVGAVKAYTESIKRNPSDPRGYNNRSNAYTKLVALPEALKDAEEALKVDPKFVKAYIRKSHVLYAMRDYIKAIEAVQRASDIDEEKKHTREIQEQSSKCQQALYSQREGENEEETLQRAMRDPEVAEIMNDPIMQSILQQAQKDPQALQDHMKNPGVRTKIMKLVNAGIIKTR</sequence>
<dbReference type="GO" id="GO:0042030">
    <property type="term" value="F:ATPase inhibitor activity"/>
    <property type="evidence" value="ECO:0007669"/>
    <property type="project" value="UniProtKB-ARBA"/>
</dbReference>
<dbReference type="FunFam" id="1.25.40.10:FF:000010">
    <property type="entry name" value="Stress-induced phosphoprotein 1"/>
    <property type="match status" value="1"/>
</dbReference>
<keyword evidence="2" id="KW-0963">Cytoplasm</keyword>
<evidence type="ECO:0000313" key="9">
    <source>
        <dbReference type="EMBL" id="THH33737.1"/>
    </source>
</evidence>